<evidence type="ECO:0000256" key="1">
    <source>
        <dbReference type="ARBA" id="ARBA00001141"/>
    </source>
</evidence>
<reference evidence="11 12" key="1">
    <citation type="journal article" date="2011" name="J. Bacteriol.">
        <title>Genome sequence of strain IMCC3088, a proteorhodopsin-containing marine bacterium belonging to the OM60/NOR5 clade.</title>
        <authorList>
            <person name="Jang Y."/>
            <person name="Oh H.M."/>
            <person name="Kang I."/>
            <person name="Lee K."/>
            <person name="Yang S.J."/>
            <person name="Cho J.C."/>
        </authorList>
    </citation>
    <scope>NUCLEOTIDE SEQUENCE [LARGE SCALE GENOMIC DNA]</scope>
    <source>
        <strain evidence="11 12">IMCC3088</strain>
    </source>
</reference>
<evidence type="ECO:0000256" key="3">
    <source>
        <dbReference type="ARBA" id="ARBA00005189"/>
    </source>
</evidence>
<keyword evidence="9" id="KW-1208">Phospholipid metabolism</keyword>
<feature type="region of interest" description="Disordered" evidence="10">
    <location>
        <begin position="475"/>
        <end position="519"/>
    </location>
</feature>
<dbReference type="eggNOG" id="COG0204">
    <property type="taxonomic scope" value="Bacteria"/>
</dbReference>
<name>F3L552_9GAMM</name>
<comment type="caution">
    <text evidence="11">The sequence shown here is derived from an EMBL/GenBank/DDBJ whole genome shotgun (WGS) entry which is preliminary data.</text>
</comment>
<comment type="domain">
    <text evidence="9">The HXXXXD motif is essential for acyltransferase activity and may constitute the binding site for the phosphate moiety of the glycerol-3-phosphate.</text>
</comment>
<dbReference type="GO" id="GO:0003841">
    <property type="term" value="F:1-acylglycerol-3-phosphate O-acyltransferase activity"/>
    <property type="evidence" value="ECO:0007669"/>
    <property type="project" value="UniProtKB-UniRule"/>
</dbReference>
<keyword evidence="9" id="KW-0444">Lipid biosynthesis</keyword>
<dbReference type="GO" id="GO:0016024">
    <property type="term" value="P:CDP-diacylglycerol biosynthetic process"/>
    <property type="evidence" value="ECO:0007669"/>
    <property type="project" value="UniProtKB-UniPathway"/>
</dbReference>
<dbReference type="PANTHER" id="PTHR10434">
    <property type="entry name" value="1-ACYL-SN-GLYCEROL-3-PHOSPHATE ACYLTRANSFERASE"/>
    <property type="match status" value="1"/>
</dbReference>
<evidence type="ECO:0000313" key="11">
    <source>
        <dbReference type="EMBL" id="EGG28553.1"/>
    </source>
</evidence>
<proteinExistence type="inferred from homology"/>
<comment type="similarity">
    <text evidence="4 9">Belongs to the 1-acyl-sn-glycerol-3-phosphate acyltransferase family.</text>
</comment>
<keyword evidence="12" id="KW-1185">Reference proteome</keyword>
<dbReference type="SUPFAM" id="SSF69593">
    <property type="entry name" value="Glycerol-3-phosphate (1)-acyltransferase"/>
    <property type="match status" value="1"/>
</dbReference>
<evidence type="ECO:0000313" key="12">
    <source>
        <dbReference type="Proteomes" id="UP000005615"/>
    </source>
</evidence>
<dbReference type="GO" id="GO:0016020">
    <property type="term" value="C:membrane"/>
    <property type="evidence" value="ECO:0007669"/>
    <property type="project" value="InterPro"/>
</dbReference>
<evidence type="ECO:0000256" key="10">
    <source>
        <dbReference type="SAM" id="MobiDB-lite"/>
    </source>
</evidence>
<comment type="pathway">
    <text evidence="2">Phospholipid metabolism; CDP-diacylglycerol biosynthesis; CDP-diacylglycerol from sn-glycerol 3-phosphate: step 2/3.</text>
</comment>
<dbReference type="Gene3D" id="3.40.50.1000">
    <property type="entry name" value="HAD superfamily/HAD-like"/>
    <property type="match status" value="1"/>
</dbReference>
<evidence type="ECO:0000256" key="6">
    <source>
        <dbReference type="ARBA" id="ARBA00016139"/>
    </source>
</evidence>
<evidence type="ECO:0000256" key="7">
    <source>
        <dbReference type="ARBA" id="ARBA00022679"/>
    </source>
</evidence>
<dbReference type="AlphaFoldDB" id="F3L552"/>
<dbReference type="GO" id="GO:0006654">
    <property type="term" value="P:phosphatidic acid biosynthetic process"/>
    <property type="evidence" value="ECO:0007669"/>
    <property type="project" value="TreeGrafter"/>
</dbReference>
<feature type="compositionally biased region" description="Polar residues" evidence="10">
    <location>
        <begin position="480"/>
        <end position="489"/>
    </location>
</feature>
<dbReference type="STRING" id="2518989.IMCC3088_2831"/>
<comment type="catalytic activity">
    <reaction evidence="1 9">
        <text>a 1-acyl-sn-glycero-3-phosphate + an acyl-CoA = a 1,2-diacyl-sn-glycero-3-phosphate + CoA</text>
        <dbReference type="Rhea" id="RHEA:19709"/>
        <dbReference type="ChEBI" id="CHEBI:57287"/>
        <dbReference type="ChEBI" id="CHEBI:57970"/>
        <dbReference type="ChEBI" id="CHEBI:58342"/>
        <dbReference type="ChEBI" id="CHEBI:58608"/>
        <dbReference type="EC" id="2.3.1.51"/>
    </reaction>
</comment>
<gene>
    <name evidence="11" type="ORF">IMCC3088_2831</name>
</gene>
<dbReference type="NCBIfam" id="TIGR01490">
    <property type="entry name" value="HAD-SF-IB-hyp1"/>
    <property type="match status" value="1"/>
</dbReference>
<dbReference type="InterPro" id="IPR002123">
    <property type="entry name" value="Plipid/glycerol_acylTrfase"/>
</dbReference>
<organism evidence="11 12">
    <name type="scientific">Aequoribacter fuscus</name>
    <dbReference type="NCBI Taxonomy" id="2518989"/>
    <lineage>
        <taxon>Bacteria</taxon>
        <taxon>Pseudomonadati</taxon>
        <taxon>Pseudomonadota</taxon>
        <taxon>Gammaproteobacteria</taxon>
        <taxon>Cellvibrionales</taxon>
        <taxon>Halieaceae</taxon>
        <taxon>Aequoribacter</taxon>
    </lineage>
</organism>
<dbReference type="EC" id="2.3.1.51" evidence="5 9"/>
<evidence type="ECO:0000256" key="8">
    <source>
        <dbReference type="ARBA" id="ARBA00023315"/>
    </source>
</evidence>
<keyword evidence="8 9" id="KW-0012">Acyltransferase</keyword>
<dbReference type="NCBIfam" id="TIGR01488">
    <property type="entry name" value="HAD-SF-IB"/>
    <property type="match status" value="1"/>
</dbReference>
<dbReference type="CDD" id="cd07989">
    <property type="entry name" value="LPLAT_AGPAT-like"/>
    <property type="match status" value="1"/>
</dbReference>
<dbReference type="OrthoDB" id="9784466at2"/>
<dbReference type="PANTHER" id="PTHR10434:SF11">
    <property type="entry name" value="1-ACYL-SN-GLYCEROL-3-PHOSPHATE ACYLTRANSFERASE"/>
    <property type="match status" value="1"/>
</dbReference>
<sequence>MSKINELIGAIEAAPKGPKTAALFDFDGTIIYGYSAFHFLRAQVMKGDLDIKDLMSTLQAMTQFGFGNIDFASLIALTAQFMAGYSKTDYDTFAQTVYDKHIGRLVYPEARQLIDAHKAAGHTIALVSSATRFQVEPAARDLGIDHIYCTELAVNNDTFTGDIDGPPCFGTGKVDAAKKLLKQTKGRLANTFFYSDSTDDSELLIASGHPVALNPSRALREMARENHWAQASFDSRGTPTLSQFIRSLAATTSVVSAFAAGIPVFALTGSMRQSRNFSYALFAETASALVGLELDVKGEANIWKQRPAVFIFNHQSKTDVIIAAKLVRQDMAGVGKQEIKKLPIIGKVMEWGGVVMIDRKNAESAIAAMKPLVDVMQNEGKSVVLAPEGTRSTTRKLGAFKKGAFHLAMQAGVPIVPIVIHNASDIAPKGDFVFRPGKVRVEVLEPIETKHWRLEDIDQHVNDVRQLYLEALGQAEPSAAKNNTPATQSKARKPRATKTRNSLAKSSARGVKTRNESNH</sequence>
<dbReference type="Pfam" id="PF01553">
    <property type="entry name" value="Acyltransferase"/>
    <property type="match status" value="1"/>
</dbReference>
<dbReference type="Gene3D" id="1.20.1440.100">
    <property type="entry name" value="SG protein - dephosphorylation function"/>
    <property type="match status" value="1"/>
</dbReference>
<keyword evidence="9" id="KW-0594">Phospholipid biosynthesis</keyword>
<evidence type="ECO:0000256" key="2">
    <source>
        <dbReference type="ARBA" id="ARBA00004728"/>
    </source>
</evidence>
<dbReference type="EMBL" id="AEIG01000095">
    <property type="protein sequence ID" value="EGG28553.1"/>
    <property type="molecule type" value="Genomic_DNA"/>
</dbReference>
<dbReference type="Proteomes" id="UP000005615">
    <property type="component" value="Unassembled WGS sequence"/>
</dbReference>
<dbReference type="eggNOG" id="COG0560">
    <property type="taxonomic scope" value="Bacteria"/>
</dbReference>
<evidence type="ECO:0000256" key="4">
    <source>
        <dbReference type="ARBA" id="ARBA00008655"/>
    </source>
</evidence>
<evidence type="ECO:0000256" key="9">
    <source>
        <dbReference type="RuleBase" id="RU361267"/>
    </source>
</evidence>
<comment type="pathway">
    <text evidence="3">Lipid metabolism.</text>
</comment>
<dbReference type="RefSeq" id="WP_009576976.1">
    <property type="nucleotide sequence ID" value="NZ_AEIG01000095.1"/>
</dbReference>
<dbReference type="UniPathway" id="UPA00557">
    <property type="reaction ID" value="UER00613"/>
</dbReference>
<dbReference type="InterPro" id="IPR036412">
    <property type="entry name" value="HAD-like_sf"/>
</dbReference>
<dbReference type="InterPro" id="IPR004552">
    <property type="entry name" value="AGP_acyltrans"/>
</dbReference>
<dbReference type="InterPro" id="IPR006385">
    <property type="entry name" value="HAD_hydro_SerB1"/>
</dbReference>
<evidence type="ECO:0000256" key="5">
    <source>
        <dbReference type="ARBA" id="ARBA00013211"/>
    </source>
</evidence>
<dbReference type="NCBIfam" id="TIGR00530">
    <property type="entry name" value="AGP_acyltrn"/>
    <property type="match status" value="1"/>
</dbReference>
<dbReference type="SMART" id="SM00563">
    <property type="entry name" value="PlsC"/>
    <property type="match status" value="1"/>
</dbReference>
<protein>
    <recommendedName>
        <fullName evidence="6 9">1-acyl-sn-glycerol-3-phosphate acyltransferase</fullName>
        <ecNumber evidence="5 9">2.3.1.51</ecNumber>
    </recommendedName>
</protein>
<dbReference type="SUPFAM" id="SSF56784">
    <property type="entry name" value="HAD-like"/>
    <property type="match status" value="1"/>
</dbReference>
<keyword evidence="9" id="KW-0443">Lipid metabolism</keyword>
<accession>F3L552</accession>
<dbReference type="CDD" id="cd02612">
    <property type="entry name" value="HAD_PGPPase"/>
    <property type="match status" value="1"/>
</dbReference>
<keyword evidence="7 9" id="KW-0808">Transferase</keyword>
<dbReference type="Pfam" id="PF12710">
    <property type="entry name" value="HAD"/>
    <property type="match status" value="1"/>
</dbReference>
<dbReference type="InterPro" id="IPR023214">
    <property type="entry name" value="HAD_sf"/>
</dbReference>